<evidence type="ECO:0000256" key="1">
    <source>
        <dbReference type="SAM" id="Phobius"/>
    </source>
</evidence>
<dbReference type="EMBL" id="JAPEQV010000054">
    <property type="protein sequence ID" value="MDF2314561.1"/>
    <property type="molecule type" value="Genomic_DNA"/>
</dbReference>
<evidence type="ECO:0000313" key="3">
    <source>
        <dbReference type="EMBL" id="MDF2314561.1"/>
    </source>
</evidence>
<organism evidence="3 4">
    <name type="scientific">Lactiplantibacillus pentosus</name>
    <name type="common">Lactobacillus pentosus</name>
    <dbReference type="NCBI Taxonomy" id="1589"/>
    <lineage>
        <taxon>Bacteria</taxon>
        <taxon>Bacillati</taxon>
        <taxon>Bacillota</taxon>
        <taxon>Bacilli</taxon>
        <taxon>Lactobacillales</taxon>
        <taxon>Lactobacillaceae</taxon>
        <taxon>Lactiplantibacillus</taxon>
    </lineage>
</organism>
<evidence type="ECO:0000313" key="4">
    <source>
        <dbReference type="Proteomes" id="UP001151834"/>
    </source>
</evidence>
<dbReference type="RefSeq" id="WP_160248543.1">
    <property type="nucleotide sequence ID" value="NZ_JAPEQV010000054.1"/>
</dbReference>
<accession>A0AAX6LJ05</accession>
<name>A0AAX6LJ05_LACPE</name>
<keyword evidence="1" id="KW-0472">Membrane</keyword>
<gene>
    <name evidence="3" type="ORF">OOJ94_17450</name>
</gene>
<sequence>MKCNNCGNQFSEGDKFCPHCGQEVSNLDQLKVDQKCEIGTSSLRIYADCKKYPLGSLKDDYDYLKTFRWNFSTFICIFFEWILSYFLIVLISVIPVIGKLIVYFPLQFSSEGYNKFWGPLTLILLVFIEYVRQASLNENDIEIAKNRDQYSSLLYSDTSDVLSKQTYDVGNDAFLPVFKNLKNVDLEGSEAQYLNDGETPCWYQDNVSLYGIYEWEEDPVYVTTGNKNFAITSEWSDHELHKDWKQFAVGELWVTNEHVIFFAPEKGKQKRNLICVTFEDIYFLQGHFDLHNTFNCVRIRISGEKPTDFMFHSADENDQIEYKSNWNGSFVNAVKFGFRINNLNSDFLGNPKEKAI</sequence>
<comment type="caution">
    <text evidence="3">The sequence shown here is derived from an EMBL/GenBank/DDBJ whole genome shotgun (WGS) entry which is preliminary data.</text>
</comment>
<keyword evidence="1" id="KW-1133">Transmembrane helix</keyword>
<dbReference type="AlphaFoldDB" id="A0AAX6LJ05"/>
<reference evidence="3" key="2">
    <citation type="journal article" date="2023" name="Front Nutr">
        <title>Lactiplantibacillus pentosus P2020 protects the hyperuricemia and renal inflammation in mice.</title>
        <authorList>
            <person name="Wang Z."/>
            <person name="Song L."/>
            <person name="Li X."/>
            <person name="Xiao Y."/>
            <person name="Huang Y."/>
            <person name="Zhang Y."/>
            <person name="Li J."/>
            <person name="Li M."/>
            <person name="Ren Z."/>
        </authorList>
    </citation>
    <scope>NUCLEOTIDE SEQUENCE</scope>
    <source>
        <strain evidence="3">P2000</strain>
    </source>
</reference>
<protein>
    <submittedName>
        <fullName evidence="3">Zinc ribbon domain-containing protein</fullName>
    </submittedName>
</protein>
<evidence type="ECO:0000259" key="2">
    <source>
        <dbReference type="Pfam" id="PF13240"/>
    </source>
</evidence>
<proteinExistence type="predicted"/>
<dbReference type="Proteomes" id="UP001151834">
    <property type="component" value="Unassembled WGS sequence"/>
</dbReference>
<feature type="transmembrane region" description="Helical" evidence="1">
    <location>
        <begin position="74"/>
        <end position="104"/>
    </location>
</feature>
<dbReference type="InterPro" id="IPR026870">
    <property type="entry name" value="Zinc_ribbon_dom"/>
</dbReference>
<feature type="domain" description="Zinc-ribbon" evidence="2">
    <location>
        <begin position="2"/>
        <end position="23"/>
    </location>
</feature>
<reference evidence="3" key="1">
    <citation type="submission" date="2022-11" db="EMBL/GenBank/DDBJ databases">
        <authorList>
            <person name="Wang Z."/>
        </authorList>
    </citation>
    <scope>NUCLEOTIDE SEQUENCE</scope>
    <source>
        <strain evidence="3">P2000</strain>
    </source>
</reference>
<dbReference type="Pfam" id="PF13240">
    <property type="entry name" value="Zn_Ribbon_1"/>
    <property type="match status" value="1"/>
</dbReference>
<keyword evidence="1" id="KW-0812">Transmembrane</keyword>